<gene>
    <name evidence="2" type="ORF">NAS2_1076</name>
</gene>
<evidence type="ECO:0000256" key="1">
    <source>
        <dbReference type="SAM" id="Phobius"/>
    </source>
</evidence>
<dbReference type="AlphaFoldDB" id="A0A4P2VNG3"/>
<feature type="transmembrane region" description="Helical" evidence="1">
    <location>
        <begin position="31"/>
        <end position="51"/>
    </location>
</feature>
<reference evidence="2 3" key="1">
    <citation type="journal article" date="2019" name="ISME J.">
        <title>Isolation and characterization of a thermophilic sulfur- and iron-reducing thaumarchaeote from a terrestrial acidic hot spring.</title>
        <authorList>
            <person name="Kato S."/>
            <person name="Itoh T."/>
            <person name="Yuki M."/>
            <person name="Nagamori M."/>
            <person name="Ohnishi M."/>
            <person name="Uematsu K."/>
            <person name="Suzuki K."/>
            <person name="Takashina T."/>
            <person name="Ohkuma M."/>
        </authorList>
    </citation>
    <scope>NUCLEOTIDE SEQUENCE [LARGE SCALE GENOMIC DNA]</scope>
    <source>
        <strain evidence="2 3">NAS-02</strain>
    </source>
</reference>
<keyword evidence="1" id="KW-0812">Transmembrane</keyword>
<proteinExistence type="predicted"/>
<dbReference type="Proteomes" id="UP000509448">
    <property type="component" value="Chromosome"/>
</dbReference>
<dbReference type="InterPro" id="IPR013373">
    <property type="entry name" value="Flagellin/pilin_N_arc"/>
</dbReference>
<protein>
    <recommendedName>
        <fullName evidence="4">Archaeal Type IV pilin N-terminal domain-containing protein</fullName>
    </recommendedName>
</protein>
<accession>A0A4P2VNG3</accession>
<keyword evidence="1" id="KW-1133">Transmembrane helix</keyword>
<keyword evidence="1" id="KW-0472">Membrane</keyword>
<dbReference type="Gene3D" id="2.60.40.10">
    <property type="entry name" value="Immunoglobulins"/>
    <property type="match status" value="1"/>
</dbReference>
<dbReference type="InterPro" id="IPR013783">
    <property type="entry name" value="Ig-like_fold"/>
</dbReference>
<keyword evidence="3" id="KW-1185">Reference proteome</keyword>
<dbReference type="EMBL" id="AP018732">
    <property type="protein sequence ID" value="BBE42465.1"/>
    <property type="molecule type" value="Genomic_DNA"/>
</dbReference>
<dbReference type="NCBIfam" id="TIGR02537">
    <property type="entry name" value="arch_flag_Nterm"/>
    <property type="match status" value="1"/>
</dbReference>
<organism evidence="2 3">
    <name type="scientific">Conexivisphaera calida</name>
    <dbReference type="NCBI Taxonomy" id="1874277"/>
    <lineage>
        <taxon>Archaea</taxon>
        <taxon>Nitrososphaerota</taxon>
        <taxon>Conexivisphaeria</taxon>
        <taxon>Conexivisphaerales</taxon>
        <taxon>Conexivisphaeraceae</taxon>
        <taxon>Conexivisphaera</taxon>
    </lineage>
</organism>
<evidence type="ECO:0000313" key="2">
    <source>
        <dbReference type="EMBL" id="BBE42465.1"/>
    </source>
</evidence>
<evidence type="ECO:0008006" key="4">
    <source>
        <dbReference type="Google" id="ProtNLM"/>
    </source>
</evidence>
<name>A0A4P2VNG3_9ARCH</name>
<dbReference type="KEGG" id="ccai:NAS2_1076"/>
<sequence>MRSMKAAIPLMGAPHPSRATAHRRKAISEMLAIIILLALTVVAGVLVYQIFTGKAGVASTNTTVSIQSAYISGENGVMTLTIQNTGSNIINSLTVTVYQGGSTVSISPGGSQSVSITPGSSWSGTFTGSFTPGTQYTIIVQASSSTGSSTTATVTVTAN</sequence>
<evidence type="ECO:0000313" key="3">
    <source>
        <dbReference type="Proteomes" id="UP000509448"/>
    </source>
</evidence>